<keyword evidence="2" id="KW-1185">Reference proteome</keyword>
<proteinExistence type="predicted"/>
<dbReference type="OrthoDB" id="686632at2759"/>
<sequence length="252" mass="29479">MTETWDVSAKVLCKGKINANNGQNYIRFILMDEEGSKMEAMAFGKACFTTNQGISEGEVYNFTSVGFGSTHDVYLYKLFYIRREYYVNITTETEIKIPEMKISIPLLPRTFMEFKMVPFCPHRTYTDVIGVIVYISDITGEDNSRLQRSKYVAIMDSRGNMITVHVRGTKFFQNNNEWREQEKVFQTMAAVHVKVNKKKAILATTPYSEIIFSPKWAEAKELEEFQNHLLRDRQRAQRFARKCMLRLRVKKK</sequence>
<comment type="caution">
    <text evidence="1">The sequence shown here is derived from an EMBL/GenBank/DDBJ whole genome shotgun (WGS) entry which is preliminary data.</text>
</comment>
<feature type="non-terminal residue" evidence="1">
    <location>
        <position position="1"/>
    </location>
</feature>
<organism evidence="1 2">
    <name type="scientific">Eragrostis curvula</name>
    <name type="common">weeping love grass</name>
    <dbReference type="NCBI Taxonomy" id="38414"/>
    <lineage>
        <taxon>Eukaryota</taxon>
        <taxon>Viridiplantae</taxon>
        <taxon>Streptophyta</taxon>
        <taxon>Embryophyta</taxon>
        <taxon>Tracheophyta</taxon>
        <taxon>Spermatophyta</taxon>
        <taxon>Magnoliopsida</taxon>
        <taxon>Liliopsida</taxon>
        <taxon>Poales</taxon>
        <taxon>Poaceae</taxon>
        <taxon>PACMAD clade</taxon>
        <taxon>Chloridoideae</taxon>
        <taxon>Eragrostideae</taxon>
        <taxon>Eragrostidinae</taxon>
        <taxon>Eragrostis</taxon>
    </lineage>
</organism>
<evidence type="ECO:0000313" key="2">
    <source>
        <dbReference type="Proteomes" id="UP000324897"/>
    </source>
</evidence>
<evidence type="ECO:0000313" key="1">
    <source>
        <dbReference type="EMBL" id="TVU39294.1"/>
    </source>
</evidence>
<dbReference type="EMBL" id="RWGY01000007">
    <property type="protein sequence ID" value="TVU39294.1"/>
    <property type="molecule type" value="Genomic_DNA"/>
</dbReference>
<protein>
    <recommendedName>
        <fullName evidence="3">DUF223 domain-containing protein</fullName>
    </recommendedName>
</protein>
<dbReference type="InterPro" id="IPR012340">
    <property type="entry name" value="NA-bd_OB-fold"/>
</dbReference>
<evidence type="ECO:0008006" key="3">
    <source>
        <dbReference type="Google" id="ProtNLM"/>
    </source>
</evidence>
<dbReference type="SUPFAM" id="SSF50249">
    <property type="entry name" value="Nucleic acid-binding proteins"/>
    <property type="match status" value="1"/>
</dbReference>
<dbReference type="Proteomes" id="UP000324897">
    <property type="component" value="Chromosome 4"/>
</dbReference>
<dbReference type="PANTHER" id="PTHR48463">
    <property type="entry name" value="DUF223 DOMAIN-CONTAINING PROTEIN"/>
    <property type="match status" value="1"/>
</dbReference>
<name>A0A5J9VV58_9POAL</name>
<dbReference type="PANTHER" id="PTHR48463:SF1">
    <property type="entry name" value="DUF223 DOMAIN-CONTAINING PROTEIN"/>
    <property type="match status" value="1"/>
</dbReference>
<accession>A0A5J9VV58</accession>
<dbReference type="AlphaFoldDB" id="A0A5J9VV58"/>
<gene>
    <name evidence="1" type="ORF">EJB05_12707</name>
</gene>
<dbReference type="Gramene" id="TVU39294">
    <property type="protein sequence ID" value="TVU39294"/>
    <property type="gene ID" value="EJB05_12707"/>
</dbReference>
<reference evidence="1 2" key="1">
    <citation type="journal article" date="2019" name="Sci. Rep.">
        <title>A high-quality genome of Eragrostis curvula grass provides insights into Poaceae evolution and supports new strategies to enhance forage quality.</title>
        <authorList>
            <person name="Carballo J."/>
            <person name="Santos B.A.C.M."/>
            <person name="Zappacosta D."/>
            <person name="Garbus I."/>
            <person name="Selva J.P."/>
            <person name="Gallo C.A."/>
            <person name="Diaz A."/>
            <person name="Albertini E."/>
            <person name="Caccamo M."/>
            <person name="Echenique V."/>
        </authorList>
    </citation>
    <scope>NUCLEOTIDE SEQUENCE [LARGE SCALE GENOMIC DNA]</scope>
    <source>
        <strain evidence="2">cv. Victoria</strain>
        <tissue evidence="1">Leaf</tissue>
    </source>
</reference>
<dbReference type="Gene3D" id="2.40.50.140">
    <property type="entry name" value="Nucleic acid-binding proteins"/>
    <property type="match status" value="2"/>
</dbReference>